<sequence length="77" mass="8953">MCGYDETDIKVCIDKNVDLETFFMDCPKLNPNRKNVTGTICNVKIQDIEDEMIQDIRIMDKLVDDIAKGKKKQIWKS</sequence>
<dbReference type="Pfam" id="PF09966">
    <property type="entry name" value="DUF2200"/>
    <property type="match status" value="1"/>
</dbReference>
<dbReference type="InterPro" id="IPR023204">
    <property type="entry name" value="SP1917_dom_sf"/>
</dbReference>
<dbReference type="InterPro" id="IPR014580">
    <property type="entry name" value="UCP033199"/>
</dbReference>
<comment type="caution">
    <text evidence="1">The sequence shown here is derived from an EMBL/GenBank/DDBJ whole genome shotgun (WGS) entry which is preliminary data.</text>
</comment>
<reference evidence="2" key="1">
    <citation type="submission" date="2017-04" db="EMBL/GenBank/DDBJ databases">
        <title>Function of individual gut microbiota members based on whole genome sequencing of pure cultures obtained from chicken caecum.</title>
        <authorList>
            <person name="Medvecky M."/>
            <person name="Cejkova D."/>
            <person name="Polansky O."/>
            <person name="Karasova D."/>
            <person name="Kubasova T."/>
            <person name="Cizek A."/>
            <person name="Rychlik I."/>
        </authorList>
    </citation>
    <scope>NUCLEOTIDE SEQUENCE [LARGE SCALE GENOMIC DNA]</scope>
    <source>
        <strain evidence="2">An178</strain>
    </source>
</reference>
<evidence type="ECO:0000313" key="2">
    <source>
        <dbReference type="Proteomes" id="UP000195447"/>
    </source>
</evidence>
<dbReference type="Gene3D" id="1.10.8.290">
    <property type="entry name" value="uncharacterized protein sp1917 domain"/>
    <property type="match status" value="1"/>
</dbReference>
<dbReference type="Proteomes" id="UP000195447">
    <property type="component" value="Unassembled WGS sequence"/>
</dbReference>
<keyword evidence="2" id="KW-1185">Reference proteome</keyword>
<dbReference type="AlphaFoldDB" id="A0A1Y4LYD2"/>
<name>A0A1Y4LYD2_9FIRM</name>
<accession>A0A1Y4LYD2</accession>
<evidence type="ECO:0000313" key="1">
    <source>
        <dbReference type="EMBL" id="OUP61588.1"/>
    </source>
</evidence>
<protein>
    <recommendedName>
        <fullName evidence="3">DUF2200 domain-containing protein</fullName>
    </recommendedName>
</protein>
<gene>
    <name evidence="1" type="ORF">B5F14_01150</name>
</gene>
<dbReference type="EMBL" id="NFKM01000002">
    <property type="protein sequence ID" value="OUP61588.1"/>
    <property type="molecule type" value="Genomic_DNA"/>
</dbReference>
<organism evidence="1 2">
    <name type="scientific">Faecalitalea cylindroides</name>
    <dbReference type="NCBI Taxonomy" id="39483"/>
    <lineage>
        <taxon>Bacteria</taxon>
        <taxon>Bacillati</taxon>
        <taxon>Bacillota</taxon>
        <taxon>Erysipelotrichia</taxon>
        <taxon>Erysipelotrichales</taxon>
        <taxon>Erysipelotrichaceae</taxon>
        <taxon>Faecalitalea</taxon>
    </lineage>
</organism>
<evidence type="ECO:0008006" key="3">
    <source>
        <dbReference type="Google" id="ProtNLM"/>
    </source>
</evidence>
<proteinExistence type="predicted"/>